<comment type="subunit">
    <text evidence="9">Homodimer, forms a heterotetramer with a Cas1 homodimer.</text>
</comment>
<protein>
    <recommendedName>
        <fullName evidence="9">CRISPR-associated endoribonuclease Cas2</fullName>
        <ecNumber evidence="9">3.1.-.-</ecNumber>
    </recommendedName>
</protein>
<dbReference type="AlphaFoldDB" id="A0A7C3I6C7"/>
<dbReference type="NCBIfam" id="TIGR01573">
    <property type="entry name" value="cas2"/>
    <property type="match status" value="1"/>
</dbReference>
<keyword evidence="3 9" id="KW-0540">Nuclease</keyword>
<evidence type="ECO:0000256" key="8">
    <source>
        <dbReference type="ARBA" id="ARBA00023118"/>
    </source>
</evidence>
<dbReference type="Gene3D" id="3.30.70.240">
    <property type="match status" value="1"/>
</dbReference>
<keyword evidence="7 9" id="KW-0460">Magnesium</keyword>
<dbReference type="GO" id="GO:0046872">
    <property type="term" value="F:metal ion binding"/>
    <property type="evidence" value="ECO:0007669"/>
    <property type="project" value="UniProtKB-UniRule"/>
</dbReference>
<dbReference type="EMBL" id="DSVL01000179">
    <property type="protein sequence ID" value="HFH29002.1"/>
    <property type="molecule type" value="Genomic_DNA"/>
</dbReference>
<evidence type="ECO:0000256" key="7">
    <source>
        <dbReference type="ARBA" id="ARBA00022842"/>
    </source>
</evidence>
<dbReference type="GO" id="GO:0051607">
    <property type="term" value="P:defense response to virus"/>
    <property type="evidence" value="ECO:0007669"/>
    <property type="project" value="UniProtKB-UniRule"/>
</dbReference>
<keyword evidence="4 9" id="KW-0479">Metal-binding</keyword>
<dbReference type="Pfam" id="PF09827">
    <property type="entry name" value="CRISPR_Cas2"/>
    <property type="match status" value="1"/>
</dbReference>
<organism evidence="10">
    <name type="scientific">Gracilinema caldarium</name>
    <dbReference type="NCBI Taxonomy" id="215591"/>
    <lineage>
        <taxon>Bacteria</taxon>
        <taxon>Pseudomonadati</taxon>
        <taxon>Spirochaetota</taxon>
        <taxon>Spirochaetia</taxon>
        <taxon>Spirochaetales</taxon>
        <taxon>Breznakiellaceae</taxon>
        <taxon>Gracilinema</taxon>
    </lineage>
</organism>
<dbReference type="GO" id="GO:0004521">
    <property type="term" value="F:RNA endonuclease activity"/>
    <property type="evidence" value="ECO:0007669"/>
    <property type="project" value="InterPro"/>
</dbReference>
<keyword evidence="5 9" id="KW-0255">Endonuclease</keyword>
<proteinExistence type="inferred from homology"/>
<gene>
    <name evidence="9 10" type="primary">cas2</name>
    <name evidence="10" type="ORF">ENS59_05760</name>
</gene>
<keyword evidence="6 9" id="KW-0378">Hydrolase</keyword>
<name>A0A7C3I6C7_9SPIR</name>
<dbReference type="InterPro" id="IPR021127">
    <property type="entry name" value="CRISPR_associated_Cas2"/>
</dbReference>
<evidence type="ECO:0000256" key="2">
    <source>
        <dbReference type="ARBA" id="ARBA00009959"/>
    </source>
</evidence>
<comment type="caution">
    <text evidence="10">The sequence shown here is derived from an EMBL/GenBank/DDBJ whole genome shotgun (WGS) entry which is preliminary data.</text>
</comment>
<dbReference type="InterPro" id="IPR019199">
    <property type="entry name" value="Virulence_VapD/CRISPR_Cas2"/>
</dbReference>
<evidence type="ECO:0000256" key="6">
    <source>
        <dbReference type="ARBA" id="ARBA00022801"/>
    </source>
</evidence>
<comment type="cofactor">
    <cofactor evidence="1 9">
        <name>Mg(2+)</name>
        <dbReference type="ChEBI" id="CHEBI:18420"/>
    </cofactor>
</comment>
<reference evidence="10" key="1">
    <citation type="journal article" date="2020" name="mSystems">
        <title>Genome- and Community-Level Interaction Insights into Carbon Utilization and Element Cycling Functions of Hydrothermarchaeota in Hydrothermal Sediment.</title>
        <authorList>
            <person name="Zhou Z."/>
            <person name="Liu Y."/>
            <person name="Xu W."/>
            <person name="Pan J."/>
            <person name="Luo Z.H."/>
            <person name="Li M."/>
        </authorList>
    </citation>
    <scope>NUCLEOTIDE SEQUENCE [LARGE SCALE GENOMIC DNA]</scope>
    <source>
        <strain evidence="10">SpSt-503</strain>
    </source>
</reference>
<evidence type="ECO:0000313" key="10">
    <source>
        <dbReference type="EMBL" id="HFH29002.1"/>
    </source>
</evidence>
<dbReference type="EC" id="3.1.-.-" evidence="9"/>
<evidence type="ECO:0000256" key="4">
    <source>
        <dbReference type="ARBA" id="ARBA00022723"/>
    </source>
</evidence>
<dbReference type="GO" id="GO:0043571">
    <property type="term" value="P:maintenance of CRISPR repeat elements"/>
    <property type="evidence" value="ECO:0007669"/>
    <property type="project" value="UniProtKB-UniRule"/>
</dbReference>
<feature type="binding site" evidence="9">
    <location>
        <position position="8"/>
    </location>
    <ligand>
        <name>Mg(2+)</name>
        <dbReference type="ChEBI" id="CHEBI:18420"/>
        <note>catalytic</note>
    </ligand>
</feature>
<evidence type="ECO:0000256" key="1">
    <source>
        <dbReference type="ARBA" id="ARBA00001946"/>
    </source>
</evidence>
<accession>A0A7C3I6C7</accession>
<comment type="similarity">
    <text evidence="2 9">Belongs to the CRISPR-associated endoribonuclease Cas2 protein family.</text>
</comment>
<evidence type="ECO:0000256" key="9">
    <source>
        <dbReference type="HAMAP-Rule" id="MF_01471"/>
    </source>
</evidence>
<evidence type="ECO:0000256" key="5">
    <source>
        <dbReference type="ARBA" id="ARBA00022759"/>
    </source>
</evidence>
<keyword evidence="8 9" id="KW-0051">Antiviral defense</keyword>
<evidence type="ECO:0000256" key="3">
    <source>
        <dbReference type="ARBA" id="ARBA00022722"/>
    </source>
</evidence>
<dbReference type="HAMAP" id="MF_01471">
    <property type="entry name" value="Cas2"/>
    <property type="match status" value="1"/>
</dbReference>
<dbReference type="GO" id="GO:0016787">
    <property type="term" value="F:hydrolase activity"/>
    <property type="evidence" value="ECO:0007669"/>
    <property type="project" value="UniProtKB-KW"/>
</dbReference>
<sequence>MFVSVALDPGSEERAKELADLLAQYGFEKVQRGLWESGLVHPSSLERLKHDIDRLTDAYDRIRIFQYPVEGTLVISSLRDKKWRRLIARPST</sequence>
<comment type="function">
    <text evidence="9">CRISPR (clustered regularly interspaced short palindromic repeat), is an adaptive immune system that provides protection against mobile genetic elements (viruses, transposable elements and conjugative plasmids). CRISPR clusters contain sequences complementary to antecedent mobile elements and target invading nucleic acids. CRISPR clusters are transcribed and processed into CRISPR RNA (crRNA). Functions as a ssRNA-specific endoribonuclease. Involved in the integration of spacer DNA into the CRISPR cassette.</text>
</comment>